<dbReference type="SUPFAM" id="SSF49842">
    <property type="entry name" value="TNF-like"/>
    <property type="match status" value="1"/>
</dbReference>
<organism evidence="4 5">
    <name type="scientific">Astyanax mexicanus</name>
    <name type="common">Blind cave fish</name>
    <name type="synonym">Astyanax fasciatus mexicanus</name>
    <dbReference type="NCBI Taxonomy" id="7994"/>
    <lineage>
        <taxon>Eukaryota</taxon>
        <taxon>Metazoa</taxon>
        <taxon>Chordata</taxon>
        <taxon>Craniata</taxon>
        <taxon>Vertebrata</taxon>
        <taxon>Euteleostomi</taxon>
        <taxon>Actinopterygii</taxon>
        <taxon>Neopterygii</taxon>
        <taxon>Teleostei</taxon>
        <taxon>Ostariophysi</taxon>
        <taxon>Characiformes</taxon>
        <taxon>Characoidei</taxon>
        <taxon>Acestrorhamphidae</taxon>
        <taxon>Acestrorhamphinae</taxon>
        <taxon>Astyanax</taxon>
    </lineage>
</organism>
<feature type="transmembrane region" description="Helical" evidence="2">
    <location>
        <begin position="21"/>
        <end position="44"/>
    </location>
</feature>
<gene>
    <name evidence="4" type="ORF">AMEX_G24771</name>
</gene>
<evidence type="ECO:0000313" key="5">
    <source>
        <dbReference type="Proteomes" id="UP000752171"/>
    </source>
</evidence>
<dbReference type="EMBL" id="JAICCE010000021">
    <property type="protein sequence ID" value="KAG9262846.1"/>
    <property type="molecule type" value="Genomic_DNA"/>
</dbReference>
<evidence type="ECO:0000256" key="2">
    <source>
        <dbReference type="SAM" id="Phobius"/>
    </source>
</evidence>
<protein>
    <recommendedName>
        <fullName evidence="3">THD domain-containing protein</fullName>
    </recommendedName>
</protein>
<accession>A0A8T2L0L8</accession>
<dbReference type="GO" id="GO:0006955">
    <property type="term" value="P:immune response"/>
    <property type="evidence" value="ECO:0007669"/>
    <property type="project" value="InterPro"/>
</dbReference>
<dbReference type="AlphaFoldDB" id="A0A8T2L0L8"/>
<comment type="caution">
    <text evidence="4">The sequence shown here is derived from an EMBL/GenBank/DDBJ whole genome shotgun (WGS) entry which is preliminary data.</text>
</comment>
<comment type="similarity">
    <text evidence="1">Belongs to the tumor necrosis factor family.</text>
</comment>
<dbReference type="Gene3D" id="2.60.120.40">
    <property type="match status" value="1"/>
</dbReference>
<proteinExistence type="inferred from homology"/>
<dbReference type="KEGG" id="amex:103025841"/>
<dbReference type="InterPro" id="IPR006052">
    <property type="entry name" value="TNF_dom"/>
</dbReference>
<dbReference type="Pfam" id="PF00229">
    <property type="entry name" value="TNF"/>
    <property type="match status" value="1"/>
</dbReference>
<keyword evidence="2" id="KW-0472">Membrane</keyword>
<evidence type="ECO:0000313" key="4">
    <source>
        <dbReference type="EMBL" id="KAG9262846.1"/>
    </source>
</evidence>
<sequence>MSSTDLESLESRNGRSRHMDMCLVGSVVVLFVLVISGFAVLFAWNLKPGAEIVHEFPQALRGEQDDMSLRYKGQNFAYLRANIDKTGKMSKGVMDWEPITYGNGKTLGSGYEYDANQRVLTVKQAGAYFLYVQFNVSCNHKCKNETLTITFTFDNVEQLTCTLELPDYETVAKKCWTVIPHMDKNSKLMARIHSDKELKSRVLEVNSSGFGMFRVDGPGTD</sequence>
<dbReference type="InterPro" id="IPR008983">
    <property type="entry name" value="Tumour_necrosis_fac-like_dom"/>
</dbReference>
<reference evidence="4 5" key="1">
    <citation type="submission" date="2021-07" db="EMBL/GenBank/DDBJ databases">
        <authorList>
            <person name="Imarazene B."/>
            <person name="Zahm M."/>
            <person name="Klopp C."/>
            <person name="Cabau C."/>
            <person name="Beille S."/>
            <person name="Jouanno E."/>
            <person name="Castinel A."/>
            <person name="Lluch J."/>
            <person name="Gil L."/>
            <person name="Kuchtly C."/>
            <person name="Lopez Roques C."/>
            <person name="Donnadieu C."/>
            <person name="Parrinello H."/>
            <person name="Journot L."/>
            <person name="Du K."/>
            <person name="Schartl M."/>
            <person name="Retaux S."/>
            <person name="Guiguen Y."/>
        </authorList>
    </citation>
    <scope>NUCLEOTIDE SEQUENCE [LARGE SCALE GENOMIC DNA]</scope>
    <source>
        <strain evidence="4">Pach_M1</strain>
        <tissue evidence="4">Testis</tissue>
    </source>
</reference>
<dbReference type="GO" id="GO:0005164">
    <property type="term" value="F:tumor necrosis factor receptor binding"/>
    <property type="evidence" value="ECO:0007669"/>
    <property type="project" value="InterPro"/>
</dbReference>
<name>A0A8T2L0L8_ASTMX</name>
<evidence type="ECO:0000256" key="1">
    <source>
        <dbReference type="ARBA" id="ARBA00008670"/>
    </source>
</evidence>
<evidence type="ECO:0000259" key="3">
    <source>
        <dbReference type="Pfam" id="PF00229"/>
    </source>
</evidence>
<feature type="domain" description="THD" evidence="3">
    <location>
        <begin position="96"/>
        <end position="151"/>
    </location>
</feature>
<dbReference type="GO" id="GO:0016020">
    <property type="term" value="C:membrane"/>
    <property type="evidence" value="ECO:0007669"/>
    <property type="project" value="InterPro"/>
</dbReference>
<keyword evidence="2" id="KW-0812">Transmembrane</keyword>
<dbReference type="Proteomes" id="UP000752171">
    <property type="component" value="Unassembled WGS sequence"/>
</dbReference>
<keyword evidence="2" id="KW-1133">Transmembrane helix</keyword>